<evidence type="ECO:0000256" key="1">
    <source>
        <dbReference type="SAM" id="MobiDB-lite"/>
    </source>
</evidence>
<name>A0A2N9HBJ9_FAGSY</name>
<evidence type="ECO:0000313" key="2">
    <source>
        <dbReference type="EMBL" id="SPD09512.1"/>
    </source>
</evidence>
<feature type="compositionally biased region" description="Basic and acidic residues" evidence="1">
    <location>
        <begin position="100"/>
        <end position="126"/>
    </location>
</feature>
<proteinExistence type="predicted"/>
<feature type="region of interest" description="Disordered" evidence="1">
    <location>
        <begin position="55"/>
        <end position="88"/>
    </location>
</feature>
<feature type="region of interest" description="Disordered" evidence="1">
    <location>
        <begin position="100"/>
        <end position="143"/>
    </location>
</feature>
<gene>
    <name evidence="2" type="ORF">FSB_LOCUS37394</name>
</gene>
<organism evidence="2">
    <name type="scientific">Fagus sylvatica</name>
    <name type="common">Beechnut</name>
    <dbReference type="NCBI Taxonomy" id="28930"/>
    <lineage>
        <taxon>Eukaryota</taxon>
        <taxon>Viridiplantae</taxon>
        <taxon>Streptophyta</taxon>
        <taxon>Embryophyta</taxon>
        <taxon>Tracheophyta</taxon>
        <taxon>Spermatophyta</taxon>
        <taxon>Magnoliopsida</taxon>
        <taxon>eudicotyledons</taxon>
        <taxon>Gunneridae</taxon>
        <taxon>Pentapetalae</taxon>
        <taxon>rosids</taxon>
        <taxon>fabids</taxon>
        <taxon>Fagales</taxon>
        <taxon>Fagaceae</taxon>
        <taxon>Fagus</taxon>
    </lineage>
</organism>
<accession>A0A2N9HBJ9</accession>
<feature type="compositionally biased region" description="Polar residues" evidence="1">
    <location>
        <begin position="127"/>
        <end position="137"/>
    </location>
</feature>
<dbReference type="AlphaFoldDB" id="A0A2N9HBJ9"/>
<protein>
    <submittedName>
        <fullName evidence="2">Uncharacterized protein</fullName>
    </submittedName>
</protein>
<reference evidence="2" key="1">
    <citation type="submission" date="2018-02" db="EMBL/GenBank/DDBJ databases">
        <authorList>
            <person name="Cohen D.B."/>
            <person name="Kent A.D."/>
        </authorList>
    </citation>
    <scope>NUCLEOTIDE SEQUENCE</scope>
</reference>
<sequence>MSGLRYEIKKEMSHRYLEDVEDAIEAAIRFEKYVKFMKKSMPKHHAELPRLHAEGIKQQGQPAETPKQRTKFPQTEARKLEQDADRSEQFAKKVEQLKEHVVNPKQQVHELEQHATKSRELGEQAKEPTQQTETSRQLGDDSKQQLESLMEEKLVDENSFEQIHESQGKDVKFAIVGKEIDKPATIHPTVVPNTSQPVTHIILQEDKIETKEYIMMKEEIEEMEKFVPMLQHVPQDKDMSLAMMVPIIGFVIPEKFNVPIGEKDVPLSSWVQATKKIKNTPSQDFYPVSRMLFKRPRILLLRHFKTRGRVFSNQGRMMQTVKRNSRKNKIKDKNIQELWSSFDAGPSRHLSKVILVSLAVGSVLIKFIIIRAVW</sequence>
<feature type="compositionally biased region" description="Basic and acidic residues" evidence="1">
    <location>
        <begin position="76"/>
        <end position="88"/>
    </location>
</feature>
<dbReference type="EMBL" id="OIVN01003212">
    <property type="protein sequence ID" value="SPD09512.1"/>
    <property type="molecule type" value="Genomic_DNA"/>
</dbReference>